<evidence type="ECO:0000259" key="2">
    <source>
        <dbReference type="Pfam" id="PF13649"/>
    </source>
</evidence>
<feature type="region of interest" description="Disordered" evidence="1">
    <location>
        <begin position="1"/>
        <end position="70"/>
    </location>
</feature>
<evidence type="ECO:0000313" key="3">
    <source>
        <dbReference type="EMBL" id="NMO15683.1"/>
    </source>
</evidence>
<evidence type="ECO:0000256" key="1">
    <source>
        <dbReference type="SAM" id="MobiDB-lite"/>
    </source>
</evidence>
<sequence length="323" mass="35125">MASSSATHGSGRWPRRCARSSTTSAPPPATRPEPRPRGDTAQRDPSFRRSDLNPRSPANQSHDASFPPVARLPRASRGHVMAHEHSTHSIHHVVPGFGADRAAIYDAQTAISMAGFHIGYELGASALAARLDGQDAASLLFVGLGTGAELLPYQRFDVPGWRFTGVDPSEPMLAVARKRLEDEGLLSRTHLHVGELHTLPAGPLFDGAQMMGVLHHVEGEEARVELLREVTRRLKPGAPLVVGCRIGPDPELTNVEMRRWRAYGIPSKELAHRREHLAAMRPIESDAALFAMLARTGLVAPKTLFVSLQFKVFLARFEPGAVG</sequence>
<keyword evidence="3" id="KW-0808">Transferase</keyword>
<dbReference type="GO" id="GO:0032259">
    <property type="term" value="P:methylation"/>
    <property type="evidence" value="ECO:0007669"/>
    <property type="project" value="UniProtKB-KW"/>
</dbReference>
<feature type="compositionally biased region" description="Basic and acidic residues" evidence="1">
    <location>
        <begin position="32"/>
        <end position="52"/>
    </location>
</feature>
<comment type="caution">
    <text evidence="3">The sequence shown here is derived from an EMBL/GenBank/DDBJ whole genome shotgun (WGS) entry which is preliminary data.</text>
</comment>
<accession>A0A848LFB4</accession>
<name>A0A848LFB4_9BACT</name>
<dbReference type="AlphaFoldDB" id="A0A848LFB4"/>
<proteinExistence type="predicted"/>
<dbReference type="Proteomes" id="UP000518300">
    <property type="component" value="Unassembled WGS sequence"/>
</dbReference>
<dbReference type="Gene3D" id="3.40.50.150">
    <property type="entry name" value="Vaccinia Virus protein VP39"/>
    <property type="match status" value="1"/>
</dbReference>
<organism evidence="3 4">
    <name type="scientific">Pyxidicoccus fallax</name>
    <dbReference type="NCBI Taxonomy" id="394095"/>
    <lineage>
        <taxon>Bacteria</taxon>
        <taxon>Pseudomonadati</taxon>
        <taxon>Myxococcota</taxon>
        <taxon>Myxococcia</taxon>
        <taxon>Myxococcales</taxon>
        <taxon>Cystobacterineae</taxon>
        <taxon>Myxococcaceae</taxon>
        <taxon>Pyxidicoccus</taxon>
    </lineage>
</organism>
<dbReference type="Pfam" id="PF13649">
    <property type="entry name" value="Methyltransf_25"/>
    <property type="match status" value="1"/>
</dbReference>
<protein>
    <submittedName>
        <fullName evidence="3">Class I SAM-dependent methyltransferase</fullName>
    </submittedName>
</protein>
<gene>
    <name evidence="3" type="ORF">HG543_12590</name>
</gene>
<feature type="domain" description="Methyltransferase" evidence="2">
    <location>
        <begin position="142"/>
        <end position="237"/>
    </location>
</feature>
<keyword evidence="3" id="KW-0489">Methyltransferase</keyword>
<dbReference type="GO" id="GO:0008168">
    <property type="term" value="F:methyltransferase activity"/>
    <property type="evidence" value="ECO:0007669"/>
    <property type="project" value="UniProtKB-KW"/>
</dbReference>
<dbReference type="SUPFAM" id="SSF53335">
    <property type="entry name" value="S-adenosyl-L-methionine-dependent methyltransferases"/>
    <property type="match status" value="1"/>
</dbReference>
<reference evidence="3 4" key="1">
    <citation type="submission" date="2020-04" db="EMBL/GenBank/DDBJ databases">
        <title>Draft genome of Pyxidicoccus fallax type strain.</title>
        <authorList>
            <person name="Whitworth D.E."/>
        </authorList>
    </citation>
    <scope>NUCLEOTIDE SEQUENCE [LARGE SCALE GENOMIC DNA]</scope>
    <source>
        <strain evidence="3 4">DSM 14698</strain>
    </source>
</reference>
<evidence type="ECO:0000313" key="4">
    <source>
        <dbReference type="Proteomes" id="UP000518300"/>
    </source>
</evidence>
<dbReference type="InterPro" id="IPR041698">
    <property type="entry name" value="Methyltransf_25"/>
</dbReference>
<dbReference type="CDD" id="cd02440">
    <property type="entry name" value="AdoMet_MTases"/>
    <property type="match status" value="1"/>
</dbReference>
<dbReference type="InterPro" id="IPR029063">
    <property type="entry name" value="SAM-dependent_MTases_sf"/>
</dbReference>
<keyword evidence="4" id="KW-1185">Reference proteome</keyword>
<dbReference type="EMBL" id="JABBJJ010000045">
    <property type="protein sequence ID" value="NMO15683.1"/>
    <property type="molecule type" value="Genomic_DNA"/>
</dbReference>